<gene>
    <name evidence="2" type="ORF">J1N35_007920</name>
</gene>
<evidence type="ECO:0000313" key="2">
    <source>
        <dbReference type="EMBL" id="KAH1114542.1"/>
    </source>
</evidence>
<feature type="compositionally biased region" description="Basic and acidic residues" evidence="1">
    <location>
        <begin position="19"/>
        <end position="32"/>
    </location>
</feature>
<evidence type="ECO:0000256" key="1">
    <source>
        <dbReference type="SAM" id="MobiDB-lite"/>
    </source>
</evidence>
<dbReference type="Proteomes" id="UP000828251">
    <property type="component" value="Unassembled WGS sequence"/>
</dbReference>
<feature type="region of interest" description="Disordered" evidence="1">
    <location>
        <begin position="1"/>
        <end position="43"/>
    </location>
</feature>
<dbReference type="AlphaFoldDB" id="A0A9D3W8F3"/>
<accession>A0A9D3W8F3</accession>
<sequence>MNVTNSRVRTSSNSRKRLRLEEWSPKIGESNKNRLSHYNPSRQPILPEKESTFPFLVLKGTFLVVDFPTCLHVKSTIVADPSTTTSAPLPSPLDTFVHDITPSTRLE</sequence>
<dbReference type="EMBL" id="JAIQCV010000003">
    <property type="protein sequence ID" value="KAH1114542.1"/>
    <property type="molecule type" value="Genomic_DNA"/>
</dbReference>
<feature type="compositionally biased region" description="Low complexity" evidence="1">
    <location>
        <begin position="1"/>
        <end position="13"/>
    </location>
</feature>
<organism evidence="2 3">
    <name type="scientific">Gossypium stocksii</name>
    <dbReference type="NCBI Taxonomy" id="47602"/>
    <lineage>
        <taxon>Eukaryota</taxon>
        <taxon>Viridiplantae</taxon>
        <taxon>Streptophyta</taxon>
        <taxon>Embryophyta</taxon>
        <taxon>Tracheophyta</taxon>
        <taxon>Spermatophyta</taxon>
        <taxon>Magnoliopsida</taxon>
        <taxon>eudicotyledons</taxon>
        <taxon>Gunneridae</taxon>
        <taxon>Pentapetalae</taxon>
        <taxon>rosids</taxon>
        <taxon>malvids</taxon>
        <taxon>Malvales</taxon>
        <taxon>Malvaceae</taxon>
        <taxon>Malvoideae</taxon>
        <taxon>Gossypium</taxon>
    </lineage>
</organism>
<comment type="caution">
    <text evidence="2">The sequence shown here is derived from an EMBL/GenBank/DDBJ whole genome shotgun (WGS) entry which is preliminary data.</text>
</comment>
<keyword evidence="3" id="KW-1185">Reference proteome</keyword>
<protein>
    <submittedName>
        <fullName evidence="2">Uncharacterized protein</fullName>
    </submittedName>
</protein>
<evidence type="ECO:0000313" key="3">
    <source>
        <dbReference type="Proteomes" id="UP000828251"/>
    </source>
</evidence>
<reference evidence="2 3" key="1">
    <citation type="journal article" date="2021" name="Plant Biotechnol. J.">
        <title>Multi-omics assisted identification of the key and species-specific regulatory components of drought-tolerant mechanisms in Gossypium stocksii.</title>
        <authorList>
            <person name="Yu D."/>
            <person name="Ke L."/>
            <person name="Zhang D."/>
            <person name="Wu Y."/>
            <person name="Sun Y."/>
            <person name="Mei J."/>
            <person name="Sun J."/>
            <person name="Sun Y."/>
        </authorList>
    </citation>
    <scope>NUCLEOTIDE SEQUENCE [LARGE SCALE GENOMIC DNA]</scope>
    <source>
        <strain evidence="3">cv. E1</strain>
        <tissue evidence="2">Leaf</tissue>
    </source>
</reference>
<proteinExistence type="predicted"/>
<name>A0A9D3W8F3_9ROSI</name>